<dbReference type="AlphaFoldDB" id="A0A2H0W2D0"/>
<comment type="similarity">
    <text evidence="2 6">Belongs to the class-I pyridoxal-phosphate-dependent aminotransferase family.</text>
</comment>
<dbReference type="InterPro" id="IPR004838">
    <property type="entry name" value="NHTrfase_class1_PyrdxlP-BS"/>
</dbReference>
<keyword evidence="4 6" id="KW-0808">Transferase</keyword>
<dbReference type="EMBL" id="PEZZ01000004">
    <property type="protein sequence ID" value="PIS05496.1"/>
    <property type="molecule type" value="Genomic_DNA"/>
</dbReference>
<evidence type="ECO:0000256" key="6">
    <source>
        <dbReference type="RuleBase" id="RU000481"/>
    </source>
</evidence>
<protein>
    <recommendedName>
        <fullName evidence="6">Aminotransferase</fullName>
        <ecNumber evidence="6">2.6.1.-</ecNumber>
    </recommendedName>
</protein>
<dbReference type="PROSITE" id="PS00105">
    <property type="entry name" value="AA_TRANSFER_CLASS_1"/>
    <property type="match status" value="1"/>
</dbReference>
<evidence type="ECO:0000256" key="1">
    <source>
        <dbReference type="ARBA" id="ARBA00001933"/>
    </source>
</evidence>
<dbReference type="EC" id="2.6.1.-" evidence="6"/>
<dbReference type="Gene3D" id="3.40.640.10">
    <property type="entry name" value="Type I PLP-dependent aspartate aminotransferase-like (Major domain)"/>
    <property type="match status" value="1"/>
</dbReference>
<dbReference type="GO" id="GO:0030170">
    <property type="term" value="F:pyridoxal phosphate binding"/>
    <property type="evidence" value="ECO:0007669"/>
    <property type="project" value="InterPro"/>
</dbReference>
<dbReference type="PANTHER" id="PTHR46383:SF1">
    <property type="entry name" value="ASPARTATE AMINOTRANSFERASE"/>
    <property type="match status" value="1"/>
</dbReference>
<evidence type="ECO:0000256" key="4">
    <source>
        <dbReference type="ARBA" id="ARBA00022679"/>
    </source>
</evidence>
<evidence type="ECO:0000256" key="5">
    <source>
        <dbReference type="ARBA" id="ARBA00022898"/>
    </source>
</evidence>
<name>A0A2H0W2D0_9BACT</name>
<feature type="domain" description="Aminotransferase class I/classII large" evidence="7">
    <location>
        <begin position="27"/>
        <end position="378"/>
    </location>
</feature>
<comment type="caution">
    <text evidence="8">The sequence shown here is derived from an EMBL/GenBank/DDBJ whole genome shotgun (WGS) entry which is preliminary data.</text>
</comment>
<organism evidence="8 9">
    <name type="scientific">Candidatus Buchananbacteria bacterium CG10_big_fil_rev_8_21_14_0_10_42_9</name>
    <dbReference type="NCBI Taxonomy" id="1974526"/>
    <lineage>
        <taxon>Bacteria</taxon>
        <taxon>Candidatus Buchananiibacteriota</taxon>
    </lineage>
</organism>
<comment type="cofactor">
    <cofactor evidence="1 6">
        <name>pyridoxal 5'-phosphate</name>
        <dbReference type="ChEBI" id="CHEBI:597326"/>
    </cofactor>
</comment>
<proteinExistence type="inferred from homology"/>
<evidence type="ECO:0000256" key="2">
    <source>
        <dbReference type="ARBA" id="ARBA00007441"/>
    </source>
</evidence>
<dbReference type="InterPro" id="IPR050596">
    <property type="entry name" value="AspAT/PAT-like"/>
</dbReference>
<dbReference type="InterPro" id="IPR015421">
    <property type="entry name" value="PyrdxlP-dep_Trfase_major"/>
</dbReference>
<dbReference type="Gene3D" id="3.90.1150.10">
    <property type="entry name" value="Aspartate Aminotransferase, domain 1"/>
    <property type="match status" value="1"/>
</dbReference>
<dbReference type="CDD" id="cd00609">
    <property type="entry name" value="AAT_like"/>
    <property type="match status" value="1"/>
</dbReference>
<evidence type="ECO:0000259" key="7">
    <source>
        <dbReference type="Pfam" id="PF00155"/>
    </source>
</evidence>
<dbReference type="Pfam" id="PF00155">
    <property type="entry name" value="Aminotran_1_2"/>
    <property type="match status" value="1"/>
</dbReference>
<sequence>MEFAKRLAEIQVSPIKQMEYRASKISDVVSLAQGIPSFDTPEVIKDNVKAAMDADLVARYSLPQGLPELRDMISQKLAQDHMFYDSETEIIVTCGAIEALSATFQSILNHGDEVVLVSPSYASYPELIKVAGGKPIFADLVENEGWRLDVTAIEKKISRKTKALLICNPNNPTGTIFTKQDLTSIAELALQNGLFLVLDEVYKDFVYGEEPFYFLAQEKKYRQNIIRIFSLSKSYAMTGWRIAYLHSAAENIVEILKVHDSLVTCAPVVSQYGAYTALQRGDGAVKEFTQVYNRRRNLMCHRLDKMEKYLTYQTPGASYFILPKVLVRQGSDSWKFCINLLEQAKVALVPGVAFGPSGEGHVRISFGRSDDDINLAFDRMEKFFEYL</sequence>
<accession>A0A2H0W2D0</accession>
<keyword evidence="5" id="KW-0663">Pyridoxal phosphate</keyword>
<dbReference type="GO" id="GO:0006520">
    <property type="term" value="P:amino acid metabolic process"/>
    <property type="evidence" value="ECO:0007669"/>
    <property type="project" value="InterPro"/>
</dbReference>
<evidence type="ECO:0000313" key="9">
    <source>
        <dbReference type="Proteomes" id="UP000230935"/>
    </source>
</evidence>
<keyword evidence="3 6" id="KW-0032">Aminotransferase</keyword>
<dbReference type="PANTHER" id="PTHR46383">
    <property type="entry name" value="ASPARTATE AMINOTRANSFERASE"/>
    <property type="match status" value="1"/>
</dbReference>
<evidence type="ECO:0000313" key="8">
    <source>
        <dbReference type="EMBL" id="PIS05496.1"/>
    </source>
</evidence>
<dbReference type="InterPro" id="IPR015424">
    <property type="entry name" value="PyrdxlP-dep_Trfase"/>
</dbReference>
<gene>
    <name evidence="8" type="ORF">COT81_00580</name>
</gene>
<dbReference type="Proteomes" id="UP000230935">
    <property type="component" value="Unassembled WGS sequence"/>
</dbReference>
<dbReference type="GO" id="GO:0008483">
    <property type="term" value="F:transaminase activity"/>
    <property type="evidence" value="ECO:0007669"/>
    <property type="project" value="UniProtKB-KW"/>
</dbReference>
<dbReference type="InterPro" id="IPR004839">
    <property type="entry name" value="Aminotransferase_I/II_large"/>
</dbReference>
<reference evidence="9" key="1">
    <citation type="submission" date="2017-09" db="EMBL/GenBank/DDBJ databases">
        <title>Depth-based differentiation of microbial function through sediment-hosted aquifers and enrichment of novel symbionts in the deep terrestrial subsurface.</title>
        <authorList>
            <person name="Probst A.J."/>
            <person name="Ladd B."/>
            <person name="Jarett J.K."/>
            <person name="Geller-Mcgrath D.E."/>
            <person name="Sieber C.M.K."/>
            <person name="Emerson J.B."/>
            <person name="Anantharaman K."/>
            <person name="Thomas B.C."/>
            <person name="Malmstrom R."/>
            <person name="Stieglmeier M."/>
            <person name="Klingl A."/>
            <person name="Woyke T."/>
            <person name="Ryan C.M."/>
            <person name="Banfield J.F."/>
        </authorList>
    </citation>
    <scope>NUCLEOTIDE SEQUENCE [LARGE SCALE GENOMIC DNA]</scope>
</reference>
<dbReference type="SUPFAM" id="SSF53383">
    <property type="entry name" value="PLP-dependent transferases"/>
    <property type="match status" value="1"/>
</dbReference>
<evidence type="ECO:0000256" key="3">
    <source>
        <dbReference type="ARBA" id="ARBA00022576"/>
    </source>
</evidence>
<dbReference type="InterPro" id="IPR015422">
    <property type="entry name" value="PyrdxlP-dep_Trfase_small"/>
</dbReference>